<dbReference type="Proteomes" id="UP000289738">
    <property type="component" value="Chromosome B01"/>
</dbReference>
<accession>A0A445AVU0</accession>
<organism evidence="1 2">
    <name type="scientific">Arachis hypogaea</name>
    <name type="common">Peanut</name>
    <dbReference type="NCBI Taxonomy" id="3818"/>
    <lineage>
        <taxon>Eukaryota</taxon>
        <taxon>Viridiplantae</taxon>
        <taxon>Streptophyta</taxon>
        <taxon>Embryophyta</taxon>
        <taxon>Tracheophyta</taxon>
        <taxon>Spermatophyta</taxon>
        <taxon>Magnoliopsida</taxon>
        <taxon>eudicotyledons</taxon>
        <taxon>Gunneridae</taxon>
        <taxon>Pentapetalae</taxon>
        <taxon>rosids</taxon>
        <taxon>fabids</taxon>
        <taxon>Fabales</taxon>
        <taxon>Fabaceae</taxon>
        <taxon>Papilionoideae</taxon>
        <taxon>50 kb inversion clade</taxon>
        <taxon>dalbergioids sensu lato</taxon>
        <taxon>Dalbergieae</taxon>
        <taxon>Pterocarpus clade</taxon>
        <taxon>Arachis</taxon>
    </lineage>
</organism>
<evidence type="ECO:0000313" key="1">
    <source>
        <dbReference type="EMBL" id="RYR30564.1"/>
    </source>
</evidence>
<sequence>MFLKSLAGVFFLLILEVHIACFWKSLIDYLPKKPPQAVIEKIQIQFSLTTWIVLRNRIAEDTTTQCRGFS</sequence>
<gene>
    <name evidence="1" type="ORF">Ahy_B01g055309</name>
</gene>
<keyword evidence="2" id="KW-1185">Reference proteome</keyword>
<protein>
    <submittedName>
        <fullName evidence="1">Uncharacterized protein</fullName>
    </submittedName>
</protein>
<proteinExistence type="predicted"/>
<dbReference type="EMBL" id="SDMP01000011">
    <property type="protein sequence ID" value="RYR30564.1"/>
    <property type="molecule type" value="Genomic_DNA"/>
</dbReference>
<dbReference type="AlphaFoldDB" id="A0A445AVU0"/>
<evidence type="ECO:0000313" key="2">
    <source>
        <dbReference type="Proteomes" id="UP000289738"/>
    </source>
</evidence>
<reference evidence="1 2" key="1">
    <citation type="submission" date="2019-01" db="EMBL/GenBank/DDBJ databases">
        <title>Sequencing of cultivated peanut Arachis hypogaea provides insights into genome evolution and oil improvement.</title>
        <authorList>
            <person name="Chen X."/>
        </authorList>
    </citation>
    <scope>NUCLEOTIDE SEQUENCE [LARGE SCALE GENOMIC DNA]</scope>
    <source>
        <strain evidence="2">cv. Fuhuasheng</strain>
        <tissue evidence="1">Leaves</tissue>
    </source>
</reference>
<comment type="caution">
    <text evidence="1">The sequence shown here is derived from an EMBL/GenBank/DDBJ whole genome shotgun (WGS) entry which is preliminary data.</text>
</comment>
<name>A0A445AVU0_ARAHY</name>